<dbReference type="PROSITE" id="PS51138">
    <property type="entry name" value="ENT"/>
    <property type="match status" value="1"/>
</dbReference>
<evidence type="ECO:0000259" key="1">
    <source>
        <dbReference type="PROSITE" id="PS51138"/>
    </source>
</evidence>
<proteinExistence type="predicted"/>
<dbReference type="InterPro" id="IPR014002">
    <property type="entry name" value="Agenet_dom_plant"/>
</dbReference>
<dbReference type="InterPro" id="IPR008395">
    <property type="entry name" value="Agenet-like_dom"/>
</dbReference>
<organism evidence="2 3">
    <name type="scientific">Cucurbita argyrosperma subsp. sororia</name>
    <dbReference type="NCBI Taxonomy" id="37648"/>
    <lineage>
        <taxon>Eukaryota</taxon>
        <taxon>Viridiplantae</taxon>
        <taxon>Streptophyta</taxon>
        <taxon>Embryophyta</taxon>
        <taxon>Tracheophyta</taxon>
        <taxon>Spermatophyta</taxon>
        <taxon>Magnoliopsida</taxon>
        <taxon>eudicotyledons</taxon>
        <taxon>Gunneridae</taxon>
        <taxon>Pentapetalae</taxon>
        <taxon>rosids</taxon>
        <taxon>fabids</taxon>
        <taxon>Cucurbitales</taxon>
        <taxon>Cucurbitaceae</taxon>
        <taxon>Cucurbiteae</taxon>
        <taxon>Cucurbita</taxon>
    </lineage>
</organism>
<feature type="non-terminal residue" evidence="2">
    <location>
        <position position="1"/>
    </location>
</feature>
<keyword evidence="3" id="KW-1185">Reference proteome</keyword>
<accession>A0AAV6M5P8</accession>
<reference evidence="2 3" key="1">
    <citation type="journal article" date="2021" name="Hortic Res">
        <title>The domestication of Cucurbita argyrosperma as revealed by the genome of its wild relative.</title>
        <authorList>
            <person name="Barrera-Redondo J."/>
            <person name="Sanchez-de la Vega G."/>
            <person name="Aguirre-Liguori J.A."/>
            <person name="Castellanos-Morales G."/>
            <person name="Gutierrez-Guerrero Y.T."/>
            <person name="Aguirre-Dugua X."/>
            <person name="Aguirre-Planter E."/>
            <person name="Tenaillon M.I."/>
            <person name="Lira-Saade R."/>
            <person name="Eguiarte L.E."/>
        </authorList>
    </citation>
    <scope>NUCLEOTIDE SEQUENCE [LARGE SCALE GENOMIC DNA]</scope>
    <source>
        <strain evidence="2">JBR-2021</strain>
    </source>
</reference>
<gene>
    <name evidence="2" type="primary">DUF3</name>
    <name evidence="2" type="ORF">SDJN03_26217</name>
</gene>
<protein>
    <submittedName>
        <fullName evidence="2">DUF724 domain-containing protein 3</fullName>
    </submittedName>
</protein>
<evidence type="ECO:0000313" key="3">
    <source>
        <dbReference type="Proteomes" id="UP000685013"/>
    </source>
</evidence>
<dbReference type="PANTHER" id="PTHR31917">
    <property type="entry name" value="AGENET DOMAIN-CONTAINING PROTEIN-RELATED"/>
    <property type="match status" value="1"/>
</dbReference>
<feature type="domain" description="ENT" evidence="1">
    <location>
        <begin position="300"/>
        <end position="387"/>
    </location>
</feature>
<dbReference type="InterPro" id="IPR005491">
    <property type="entry name" value="ENT_dom"/>
</dbReference>
<dbReference type="AlphaFoldDB" id="A0AAV6M5P8"/>
<dbReference type="Pfam" id="PF05641">
    <property type="entry name" value="Agenet"/>
    <property type="match status" value="1"/>
</dbReference>
<dbReference type="EMBL" id="JAGKQH010000017">
    <property type="protein sequence ID" value="KAG6575578.1"/>
    <property type="molecule type" value="Genomic_DNA"/>
</dbReference>
<dbReference type="SMART" id="SM01191">
    <property type="entry name" value="ENT"/>
    <property type="match status" value="1"/>
</dbReference>
<dbReference type="PANTHER" id="PTHR31917:SF5">
    <property type="entry name" value="OS02G0204500 PROTEIN"/>
    <property type="match status" value="1"/>
</dbReference>
<comment type="caution">
    <text evidence="2">The sequence shown here is derived from an EMBL/GenBank/DDBJ whole genome shotgun (WGS) entry which is preliminary data.</text>
</comment>
<sequence>MRLRKGDRVEVLSQKEVSSGSWSCAEIISGNGRSYSVRFLSSVEAVERVPRRAIRPCPPPVAGSNVWAAGDLAEAFHNFSWKQAKIMKIVSVHCYIVRLLGSPLDVLVRQSNLRMRQAWHDGRWFLLGKAIGGSGSLPRNKQTKPNMVKSKDQQLVVTFPGRRKRPLPSQSLSHNLSVQTKKVTEKDVRCLPSSWMKDDMNLTQELNTIRLSSTFRTENVEVTTGSAGLREGNVIPVTSTHIQADSCASSVGSNRSTDDLFKDPFVSVARRSKDVDCHSDAESATGRGHGEEDSCSYKEVLARFHRSELSAFHSFIRTLYASGPLSWEDEAHVSNICDSLHISNDEYLMELRNLMSANKRTSLTKDLGKKNNSRAKQAKIVTAIRFYEAAEQLKMKIELQNFQIVARKLQAGVSG</sequence>
<dbReference type="Proteomes" id="UP000685013">
    <property type="component" value="Chromosome 17"/>
</dbReference>
<name>A0AAV6M5P8_9ROSI</name>
<dbReference type="SMART" id="SM00743">
    <property type="entry name" value="Agenet"/>
    <property type="match status" value="2"/>
</dbReference>
<evidence type="ECO:0000313" key="2">
    <source>
        <dbReference type="EMBL" id="KAG6575578.1"/>
    </source>
</evidence>